<name>A0ABZ1S069_9ACTN</name>
<keyword evidence="2" id="KW-1185">Reference proteome</keyword>
<dbReference type="EMBL" id="CP108084">
    <property type="protein sequence ID" value="WUP47279.1"/>
    <property type="molecule type" value="Genomic_DNA"/>
</dbReference>
<evidence type="ECO:0000313" key="1">
    <source>
        <dbReference type="EMBL" id="WUP47279.1"/>
    </source>
</evidence>
<accession>A0ABZ1S069</accession>
<evidence type="ECO:0000313" key="2">
    <source>
        <dbReference type="Proteomes" id="UP001432190"/>
    </source>
</evidence>
<protein>
    <submittedName>
        <fullName evidence="1">Uncharacterized protein</fullName>
    </submittedName>
</protein>
<sequence length="197" mass="20819">MGLRALSSVSTLLPVGGQWVIEVEYRNLDGYLASATPAVVVTLPAGTVANPTIEAVTTGRYRAAYTVGSAGRYVARVTTSDDAVDFAAFVYATTAGTGMPVVADVVEYLGATSHSEETIQDALDAEAAAQRAVCRVGGVYPPDLRQALLRRVARNLAMRQLPLAIPQGDSEISTGVLPGRDPEVRRLEAPHRRLVIG</sequence>
<gene>
    <name evidence="1" type="ORF">OG994_16645</name>
</gene>
<reference evidence="1" key="1">
    <citation type="submission" date="2022-10" db="EMBL/GenBank/DDBJ databases">
        <title>The complete genomes of actinobacterial strains from the NBC collection.</title>
        <authorList>
            <person name="Joergensen T.S."/>
            <person name="Alvarez Arevalo M."/>
            <person name="Sterndorff E.B."/>
            <person name="Faurdal D."/>
            <person name="Vuksanovic O."/>
            <person name="Mourched A.-S."/>
            <person name="Charusanti P."/>
            <person name="Shaw S."/>
            <person name="Blin K."/>
            <person name="Weber T."/>
        </authorList>
    </citation>
    <scope>NUCLEOTIDE SEQUENCE</scope>
    <source>
        <strain evidence="1">NBC_00256</strain>
    </source>
</reference>
<proteinExistence type="predicted"/>
<dbReference type="RefSeq" id="WP_328850261.1">
    <property type="nucleotide sequence ID" value="NZ_CP108084.1"/>
</dbReference>
<dbReference type="Proteomes" id="UP001432190">
    <property type="component" value="Chromosome"/>
</dbReference>
<organism evidence="1 2">
    <name type="scientific">Micromonospora globbae</name>
    <dbReference type="NCBI Taxonomy" id="1894969"/>
    <lineage>
        <taxon>Bacteria</taxon>
        <taxon>Bacillati</taxon>
        <taxon>Actinomycetota</taxon>
        <taxon>Actinomycetes</taxon>
        <taxon>Micromonosporales</taxon>
        <taxon>Micromonosporaceae</taxon>
        <taxon>Micromonospora</taxon>
    </lineage>
</organism>